<evidence type="ECO:0000313" key="1">
    <source>
        <dbReference type="EMBL" id="KYQ55115.1"/>
    </source>
</evidence>
<protein>
    <submittedName>
        <fullName evidence="1">Uncharacterized protein</fullName>
    </submittedName>
</protein>
<dbReference type="Proteomes" id="UP000075809">
    <property type="component" value="Unassembled WGS sequence"/>
</dbReference>
<keyword evidence="2" id="KW-1185">Reference proteome</keyword>
<evidence type="ECO:0000313" key="2">
    <source>
        <dbReference type="Proteomes" id="UP000075809"/>
    </source>
</evidence>
<name>A0A151X3X0_9HYME</name>
<gene>
    <name evidence="1" type="ORF">ALC60_05967</name>
</gene>
<sequence>MLLHDFLHLIYNYEDLINYLCDMQVIRREVMCPRYQQIMHLCHTSTSLIIQCVNNYYKQVQIRQQSGMLGSRDVIVEVDEAKIGRRKYNRGEPLYNSFATVMLFAASISLITEIHTDDVVYNYKALLAASVSIMLYL</sequence>
<organism evidence="1 2">
    <name type="scientific">Mycetomoellerius zeteki</name>
    <dbReference type="NCBI Taxonomy" id="64791"/>
    <lineage>
        <taxon>Eukaryota</taxon>
        <taxon>Metazoa</taxon>
        <taxon>Ecdysozoa</taxon>
        <taxon>Arthropoda</taxon>
        <taxon>Hexapoda</taxon>
        <taxon>Insecta</taxon>
        <taxon>Pterygota</taxon>
        <taxon>Neoptera</taxon>
        <taxon>Endopterygota</taxon>
        <taxon>Hymenoptera</taxon>
        <taxon>Apocrita</taxon>
        <taxon>Aculeata</taxon>
        <taxon>Formicoidea</taxon>
        <taxon>Formicidae</taxon>
        <taxon>Myrmicinae</taxon>
        <taxon>Mycetomoellerius</taxon>
    </lineage>
</organism>
<reference evidence="1 2" key="1">
    <citation type="submission" date="2015-09" db="EMBL/GenBank/DDBJ databases">
        <title>Trachymyrmex zeteki WGS genome.</title>
        <authorList>
            <person name="Nygaard S."/>
            <person name="Hu H."/>
            <person name="Boomsma J."/>
            <person name="Zhang G."/>
        </authorList>
    </citation>
    <scope>NUCLEOTIDE SEQUENCE [LARGE SCALE GENOMIC DNA]</scope>
    <source>
        <strain evidence="1">Tzet28-1</strain>
        <tissue evidence="1">Whole body</tissue>
    </source>
</reference>
<proteinExistence type="predicted"/>
<accession>A0A151X3X0</accession>
<dbReference type="EMBL" id="KQ982554">
    <property type="protein sequence ID" value="KYQ55115.1"/>
    <property type="molecule type" value="Genomic_DNA"/>
</dbReference>
<dbReference type="AlphaFoldDB" id="A0A151X3X0"/>